<reference evidence="1" key="1">
    <citation type="submission" date="2018-02" db="EMBL/GenBank/DDBJ databases">
        <title>Rhizophora mucronata_Transcriptome.</title>
        <authorList>
            <person name="Meera S.P."/>
            <person name="Sreeshan A."/>
            <person name="Augustine A."/>
        </authorList>
    </citation>
    <scope>NUCLEOTIDE SEQUENCE</scope>
    <source>
        <tissue evidence="1">Leaf</tissue>
    </source>
</reference>
<dbReference type="EMBL" id="GGEC01059847">
    <property type="protein sequence ID" value="MBX40331.1"/>
    <property type="molecule type" value="Transcribed_RNA"/>
</dbReference>
<organism evidence="1">
    <name type="scientific">Rhizophora mucronata</name>
    <name type="common">Asiatic mangrove</name>
    <dbReference type="NCBI Taxonomy" id="61149"/>
    <lineage>
        <taxon>Eukaryota</taxon>
        <taxon>Viridiplantae</taxon>
        <taxon>Streptophyta</taxon>
        <taxon>Embryophyta</taxon>
        <taxon>Tracheophyta</taxon>
        <taxon>Spermatophyta</taxon>
        <taxon>Magnoliopsida</taxon>
        <taxon>eudicotyledons</taxon>
        <taxon>Gunneridae</taxon>
        <taxon>Pentapetalae</taxon>
        <taxon>rosids</taxon>
        <taxon>fabids</taxon>
        <taxon>Malpighiales</taxon>
        <taxon>Rhizophoraceae</taxon>
        <taxon>Rhizophora</taxon>
    </lineage>
</organism>
<evidence type="ECO:0000313" key="1">
    <source>
        <dbReference type="EMBL" id="MBX40331.1"/>
    </source>
</evidence>
<accession>A0A2P2NCY2</accession>
<name>A0A2P2NCY2_RHIMU</name>
<sequence length="29" mass="3489">MPISYVLLSAKYFELEIHFSYHMPVFGRI</sequence>
<dbReference type="AlphaFoldDB" id="A0A2P2NCY2"/>
<protein>
    <submittedName>
        <fullName evidence="1">Uncharacterized protein</fullName>
    </submittedName>
</protein>
<proteinExistence type="predicted"/>